<dbReference type="GO" id="GO:0004672">
    <property type="term" value="F:protein kinase activity"/>
    <property type="evidence" value="ECO:0007669"/>
    <property type="project" value="InterPro"/>
</dbReference>
<sequence>LSYPLCLGLIACLVSINRIAPLVFLFSRYLFLGRREYYFPNPVLACMCSFPQIKVQNVLTTIGAVFWFWNTKLPPFQTNSQGTSRESRMPGYHFFRQATCDFSQVIGRGLLGKVYKAHLPTGEVVAVKLLYLMAGIDDYSFSHLLEELMSVSHKNLVRLLGYSFEKEEEVLEYKGRAVHGVNIRRLICFEYVPGGSLAHFLSDQNLGLNWGVRFKIIKGICEGLQYLHKVGIVHCDLKPGNILLDDGKIPKITDFGLLPIFLGSDSGFGEDSGHRTLKYTPSEDICWGGLSEASDIFRLGVVIKRIVIGTMDYSSIADMDDRECVEHVHKFWRKRLQEIRRYPTFEADCKQVRTCTEIAVACMHIDRRQRPLMSNIIYKLYEVETMGDHPSSQREQGIHDYEVRRMSLKELEHITSNFSEKLGQDGFGAIYKGKLEDGKVIAVKRFDERMIKPEEQFERVVDLMRLKHKNIVRLIGYCYEPTKVPVPDEKNPELYIWKDVIENLLCYEFLPNKSPDVILNDKTSELDWQTRHKIIRGICEGLHHLHVGCQDAPIVHEGIKPTNILLDDGMVPKLGDFCTSMAVTPRRYIAPEVMDTGKVTIKSNIYSLGVLIIEIATGGMCPSNESSSQSYIENALMQYFNVASKYPSLEEGFVQQVEYWLYIGKRCVRIQPELRPTIGQLMFFLETESAKPEVRLHKIHSNTIFSVCNIYVSLCLIYEEKYTLTCLLRER</sequence>
<evidence type="ECO:0000259" key="1">
    <source>
        <dbReference type="PROSITE" id="PS50011"/>
    </source>
</evidence>
<dbReference type="SMART" id="SM00220">
    <property type="entry name" value="S_TKc"/>
    <property type="match status" value="2"/>
</dbReference>
<dbReference type="PANTHER" id="PTHR45707:SF76">
    <property type="entry name" value="PROTEIN KINASE DOMAIN-CONTAINING PROTEIN"/>
    <property type="match status" value="1"/>
</dbReference>
<dbReference type="AlphaFoldDB" id="A0A453MFS1"/>
<accession>A0A453MFS1</accession>
<feature type="domain" description="Protein kinase" evidence="1">
    <location>
        <begin position="416"/>
        <end position="685"/>
    </location>
</feature>
<evidence type="ECO:0000313" key="3">
    <source>
        <dbReference type="Proteomes" id="UP000015105"/>
    </source>
</evidence>
<dbReference type="GO" id="GO:0005524">
    <property type="term" value="F:ATP binding"/>
    <property type="evidence" value="ECO:0007669"/>
    <property type="project" value="InterPro"/>
</dbReference>
<dbReference type="InterPro" id="IPR008271">
    <property type="entry name" value="Ser/Thr_kinase_AS"/>
</dbReference>
<reference evidence="3" key="1">
    <citation type="journal article" date="2014" name="Science">
        <title>Ancient hybridizations among the ancestral genomes of bread wheat.</title>
        <authorList>
            <consortium name="International Wheat Genome Sequencing Consortium,"/>
            <person name="Marcussen T."/>
            <person name="Sandve S.R."/>
            <person name="Heier L."/>
            <person name="Spannagl M."/>
            <person name="Pfeifer M."/>
            <person name="Jakobsen K.S."/>
            <person name="Wulff B.B."/>
            <person name="Steuernagel B."/>
            <person name="Mayer K.F."/>
            <person name="Olsen O.A."/>
        </authorList>
    </citation>
    <scope>NUCLEOTIDE SEQUENCE [LARGE SCALE GENOMIC DNA]</scope>
    <source>
        <strain evidence="3">cv. AL8/78</strain>
    </source>
</reference>
<dbReference type="PROSITE" id="PS00108">
    <property type="entry name" value="PROTEIN_KINASE_ST"/>
    <property type="match status" value="1"/>
</dbReference>
<dbReference type="SUPFAM" id="SSF56112">
    <property type="entry name" value="Protein kinase-like (PK-like)"/>
    <property type="match status" value="2"/>
</dbReference>
<name>A0A453MFS1_AEGTS</name>
<evidence type="ECO:0000313" key="2">
    <source>
        <dbReference type="EnsemblPlants" id="AET5Gv21167100.27"/>
    </source>
</evidence>
<keyword evidence="3" id="KW-1185">Reference proteome</keyword>
<dbReference type="Gene3D" id="1.10.510.10">
    <property type="entry name" value="Transferase(Phosphotransferase) domain 1"/>
    <property type="match status" value="2"/>
</dbReference>
<dbReference type="PANTHER" id="PTHR45707">
    <property type="entry name" value="C2 CALCIUM/LIPID-BINDING PLANT PHOSPHORIBOSYLTRANSFERASE FAMILY PROTEIN"/>
    <property type="match status" value="1"/>
</dbReference>
<dbReference type="Gene3D" id="3.30.200.20">
    <property type="entry name" value="Phosphorylase Kinase, domain 1"/>
    <property type="match status" value="2"/>
</dbReference>
<reference evidence="3" key="2">
    <citation type="journal article" date="2017" name="Nat. Plants">
        <title>The Aegilops tauschii genome reveals multiple impacts of transposons.</title>
        <authorList>
            <person name="Zhao G."/>
            <person name="Zou C."/>
            <person name="Li K."/>
            <person name="Wang K."/>
            <person name="Li T."/>
            <person name="Gao L."/>
            <person name="Zhang X."/>
            <person name="Wang H."/>
            <person name="Yang Z."/>
            <person name="Liu X."/>
            <person name="Jiang W."/>
            <person name="Mao L."/>
            <person name="Kong X."/>
            <person name="Jiao Y."/>
            <person name="Jia J."/>
        </authorList>
    </citation>
    <scope>NUCLEOTIDE SEQUENCE [LARGE SCALE GENOMIC DNA]</scope>
    <source>
        <strain evidence="3">cv. AL8/78</strain>
    </source>
</reference>
<dbReference type="PROSITE" id="PS50011">
    <property type="entry name" value="PROTEIN_KINASE_DOM"/>
    <property type="match status" value="2"/>
</dbReference>
<dbReference type="Proteomes" id="UP000015105">
    <property type="component" value="Chromosome 5D"/>
</dbReference>
<dbReference type="Gramene" id="AET5Gv21167100.27">
    <property type="protein sequence ID" value="AET5Gv21167100.27"/>
    <property type="gene ID" value="AET5Gv21167100"/>
</dbReference>
<dbReference type="EnsemblPlants" id="AET5Gv21167100.27">
    <property type="protein sequence ID" value="AET5Gv21167100.27"/>
    <property type="gene ID" value="AET5Gv21167100"/>
</dbReference>
<reference evidence="2" key="3">
    <citation type="journal article" date="2017" name="Nature">
        <title>Genome sequence of the progenitor of the wheat D genome Aegilops tauschii.</title>
        <authorList>
            <person name="Luo M.C."/>
            <person name="Gu Y.Q."/>
            <person name="Puiu D."/>
            <person name="Wang H."/>
            <person name="Twardziok S.O."/>
            <person name="Deal K.R."/>
            <person name="Huo N."/>
            <person name="Zhu T."/>
            <person name="Wang L."/>
            <person name="Wang Y."/>
            <person name="McGuire P.E."/>
            <person name="Liu S."/>
            <person name="Long H."/>
            <person name="Ramasamy R.K."/>
            <person name="Rodriguez J.C."/>
            <person name="Van S.L."/>
            <person name="Yuan L."/>
            <person name="Wang Z."/>
            <person name="Xia Z."/>
            <person name="Xiao L."/>
            <person name="Anderson O.D."/>
            <person name="Ouyang S."/>
            <person name="Liang Y."/>
            <person name="Zimin A.V."/>
            <person name="Pertea G."/>
            <person name="Qi P."/>
            <person name="Bennetzen J.L."/>
            <person name="Dai X."/>
            <person name="Dawson M.W."/>
            <person name="Muller H.G."/>
            <person name="Kugler K."/>
            <person name="Rivarola-Duarte L."/>
            <person name="Spannagl M."/>
            <person name="Mayer K.F.X."/>
            <person name="Lu F.H."/>
            <person name="Bevan M.W."/>
            <person name="Leroy P."/>
            <person name="Li P."/>
            <person name="You F.M."/>
            <person name="Sun Q."/>
            <person name="Liu Z."/>
            <person name="Lyons E."/>
            <person name="Wicker T."/>
            <person name="Salzberg S.L."/>
            <person name="Devos K.M."/>
            <person name="Dvorak J."/>
        </authorList>
    </citation>
    <scope>NUCLEOTIDE SEQUENCE [LARGE SCALE GENOMIC DNA]</scope>
    <source>
        <strain evidence="2">cv. AL8/78</strain>
    </source>
</reference>
<dbReference type="InterPro" id="IPR011009">
    <property type="entry name" value="Kinase-like_dom_sf"/>
</dbReference>
<proteinExistence type="predicted"/>
<dbReference type="InterPro" id="IPR000719">
    <property type="entry name" value="Prot_kinase_dom"/>
</dbReference>
<reference evidence="2" key="5">
    <citation type="journal article" date="2021" name="G3 (Bethesda)">
        <title>Aegilops tauschii genome assembly Aet v5.0 features greater sequence contiguity and improved annotation.</title>
        <authorList>
            <person name="Wang L."/>
            <person name="Zhu T."/>
            <person name="Rodriguez J.C."/>
            <person name="Deal K.R."/>
            <person name="Dubcovsky J."/>
            <person name="McGuire P.E."/>
            <person name="Lux T."/>
            <person name="Spannagl M."/>
            <person name="Mayer K.F.X."/>
            <person name="Baldrich P."/>
            <person name="Meyers B.C."/>
            <person name="Huo N."/>
            <person name="Gu Y.Q."/>
            <person name="Zhou H."/>
            <person name="Devos K.M."/>
            <person name="Bennetzen J.L."/>
            <person name="Unver T."/>
            <person name="Budak H."/>
            <person name="Gulick P.J."/>
            <person name="Galiba G."/>
            <person name="Kalapos B."/>
            <person name="Nelson D.R."/>
            <person name="Li P."/>
            <person name="You F.M."/>
            <person name="Luo M.C."/>
            <person name="Dvorak J."/>
        </authorList>
    </citation>
    <scope>NUCLEOTIDE SEQUENCE [LARGE SCALE GENOMIC DNA]</scope>
    <source>
        <strain evidence="2">cv. AL8/78</strain>
    </source>
</reference>
<reference evidence="2" key="4">
    <citation type="submission" date="2019-03" db="UniProtKB">
        <authorList>
            <consortium name="EnsemblPlants"/>
        </authorList>
    </citation>
    <scope>IDENTIFICATION</scope>
</reference>
<organism evidence="2 3">
    <name type="scientific">Aegilops tauschii subsp. strangulata</name>
    <name type="common">Goatgrass</name>
    <dbReference type="NCBI Taxonomy" id="200361"/>
    <lineage>
        <taxon>Eukaryota</taxon>
        <taxon>Viridiplantae</taxon>
        <taxon>Streptophyta</taxon>
        <taxon>Embryophyta</taxon>
        <taxon>Tracheophyta</taxon>
        <taxon>Spermatophyta</taxon>
        <taxon>Magnoliopsida</taxon>
        <taxon>Liliopsida</taxon>
        <taxon>Poales</taxon>
        <taxon>Poaceae</taxon>
        <taxon>BOP clade</taxon>
        <taxon>Pooideae</taxon>
        <taxon>Triticodae</taxon>
        <taxon>Triticeae</taxon>
        <taxon>Triticinae</taxon>
        <taxon>Aegilops</taxon>
    </lineage>
</organism>
<dbReference type="Pfam" id="PF00069">
    <property type="entry name" value="Pkinase"/>
    <property type="match status" value="2"/>
</dbReference>
<feature type="domain" description="Protein kinase" evidence="1">
    <location>
        <begin position="100"/>
        <end position="392"/>
    </location>
</feature>
<protein>
    <recommendedName>
        <fullName evidence="1">Protein kinase domain-containing protein</fullName>
    </recommendedName>
</protein>